<proteinExistence type="predicted"/>
<evidence type="ECO:0000256" key="1">
    <source>
        <dbReference type="SAM" id="SignalP"/>
    </source>
</evidence>
<protein>
    <submittedName>
        <fullName evidence="2">Uncharacterized protein</fullName>
    </submittedName>
</protein>
<dbReference type="KEGG" id="cpi:Cpin_5559"/>
<accession>A0A979G944</accession>
<feature type="chain" id="PRO_5037984847" evidence="1">
    <location>
        <begin position="22"/>
        <end position="72"/>
    </location>
</feature>
<dbReference type="AlphaFoldDB" id="A0A979G944"/>
<reference evidence="3" key="1">
    <citation type="submission" date="2009-08" db="EMBL/GenBank/DDBJ databases">
        <title>The complete genome of Chitinophaga pinensis DSM 2588.</title>
        <authorList>
            <consortium name="US DOE Joint Genome Institute (JGI-PGF)"/>
            <person name="Lucas S."/>
            <person name="Copeland A."/>
            <person name="Lapidus A."/>
            <person name="Glavina del Rio T."/>
            <person name="Dalin E."/>
            <person name="Tice H."/>
            <person name="Bruce D."/>
            <person name="Goodwin L."/>
            <person name="Pitluck S."/>
            <person name="Kyrpides N."/>
            <person name="Mavromatis K."/>
            <person name="Ivanova N."/>
            <person name="Mikhailova N."/>
            <person name="Sims D."/>
            <person name="Meinche L."/>
            <person name="Brettin T."/>
            <person name="Detter J.C."/>
            <person name="Han C."/>
            <person name="Larimer F."/>
            <person name="Land M."/>
            <person name="Hauser L."/>
            <person name="Markowitz V."/>
            <person name="Cheng J.-F."/>
            <person name="Hugenholtz P."/>
            <person name="Woyke T."/>
            <person name="Wu D."/>
            <person name="Spring S."/>
            <person name="Klenk H.-P."/>
            <person name="Eisen J.A."/>
        </authorList>
    </citation>
    <scope>NUCLEOTIDE SEQUENCE [LARGE SCALE GENOMIC DNA]</scope>
    <source>
        <strain evidence="3">ATCC 43595 / DSM 2588 / LMG 13176 / NBRC 15968 / NCIMB 11800 / UQM 2034</strain>
    </source>
</reference>
<keyword evidence="1" id="KW-0732">Signal</keyword>
<feature type="signal peptide" evidence="1">
    <location>
        <begin position="1"/>
        <end position="21"/>
    </location>
</feature>
<dbReference type="OrthoDB" id="678442at2"/>
<name>A0A979G944_CHIPD</name>
<gene>
    <name evidence="2" type="ordered locus">Cpin_5559</name>
</gene>
<dbReference type="EMBL" id="CP001699">
    <property type="protein sequence ID" value="ACU62986.1"/>
    <property type="molecule type" value="Genomic_DNA"/>
</dbReference>
<sequence>MKKTLSLAFFAALCAAGTAFAGKLQADTEWLLNDGSVVTGTSTEVKIIYCGAANTVQCAVSLTGPTTIIRKS</sequence>
<organism evidence="2 3">
    <name type="scientific">Chitinophaga pinensis (strain ATCC 43595 / DSM 2588 / LMG 13176 / NBRC 15968 / NCIMB 11800 / UQM 2034)</name>
    <dbReference type="NCBI Taxonomy" id="485918"/>
    <lineage>
        <taxon>Bacteria</taxon>
        <taxon>Pseudomonadati</taxon>
        <taxon>Bacteroidota</taxon>
        <taxon>Chitinophagia</taxon>
        <taxon>Chitinophagales</taxon>
        <taxon>Chitinophagaceae</taxon>
        <taxon>Chitinophaga</taxon>
    </lineage>
</organism>
<dbReference type="Proteomes" id="UP000002215">
    <property type="component" value="Chromosome"/>
</dbReference>
<evidence type="ECO:0000313" key="3">
    <source>
        <dbReference type="Proteomes" id="UP000002215"/>
    </source>
</evidence>
<dbReference type="RefSeq" id="WP_012793153.1">
    <property type="nucleotide sequence ID" value="NC_013132.1"/>
</dbReference>
<reference evidence="2 3" key="2">
    <citation type="journal article" date="2010" name="Stand. Genomic Sci.">
        <title>Complete genome sequence of Chitinophaga pinensis type strain (UQM 2034).</title>
        <authorList>
            <person name="Glavina Del Rio T."/>
            <person name="Abt B."/>
            <person name="Spring S."/>
            <person name="Lapidus A."/>
            <person name="Nolan M."/>
            <person name="Tice H."/>
            <person name="Copeland A."/>
            <person name="Cheng J.F."/>
            <person name="Chen F."/>
            <person name="Bruce D."/>
            <person name="Goodwin L."/>
            <person name="Pitluck S."/>
            <person name="Ivanova N."/>
            <person name="Mavromatis K."/>
            <person name="Mikhailova N."/>
            <person name="Pati A."/>
            <person name="Chen A."/>
            <person name="Palaniappan K."/>
            <person name="Land M."/>
            <person name="Hauser L."/>
            <person name="Chang Y.J."/>
            <person name="Jeffries C.D."/>
            <person name="Chain P."/>
            <person name="Saunders E."/>
            <person name="Detter J.C."/>
            <person name="Brettin T."/>
            <person name="Rohde M."/>
            <person name="Goker M."/>
            <person name="Bristow J."/>
            <person name="Eisen J.A."/>
            <person name="Markowitz V."/>
            <person name="Hugenholtz P."/>
            <person name="Kyrpides N.C."/>
            <person name="Klenk H.P."/>
            <person name="Lucas S."/>
        </authorList>
    </citation>
    <scope>NUCLEOTIDE SEQUENCE [LARGE SCALE GENOMIC DNA]</scope>
    <source>
        <strain evidence="3">ATCC 43595 / DSM 2588 / LMG 13176 / NBRC 15968 / NCIMB 11800 / UQM 2034</strain>
    </source>
</reference>
<evidence type="ECO:0000313" key="2">
    <source>
        <dbReference type="EMBL" id="ACU62986.1"/>
    </source>
</evidence>